<sequence length="70" mass="7185">MPGRDDLCSGVEYAGVENAAGIRLPLPDSGGGQQPLSRIGRVFLRTVVADGHFVTAGDALRLPLLAGIGL</sequence>
<proteinExistence type="predicted"/>
<dbReference type="AlphaFoldDB" id="A0A645HJC6"/>
<gene>
    <name evidence="1" type="ORF">SDC9_186603</name>
</gene>
<name>A0A645HJC6_9ZZZZ</name>
<reference evidence="1" key="1">
    <citation type="submission" date="2019-08" db="EMBL/GenBank/DDBJ databases">
        <authorList>
            <person name="Kucharzyk K."/>
            <person name="Murdoch R.W."/>
            <person name="Higgins S."/>
            <person name="Loffler F."/>
        </authorList>
    </citation>
    <scope>NUCLEOTIDE SEQUENCE</scope>
</reference>
<comment type="caution">
    <text evidence="1">The sequence shown here is derived from an EMBL/GenBank/DDBJ whole genome shotgun (WGS) entry which is preliminary data.</text>
</comment>
<evidence type="ECO:0000313" key="1">
    <source>
        <dbReference type="EMBL" id="MPN39077.1"/>
    </source>
</evidence>
<dbReference type="EMBL" id="VSSQ01094678">
    <property type="protein sequence ID" value="MPN39077.1"/>
    <property type="molecule type" value="Genomic_DNA"/>
</dbReference>
<accession>A0A645HJC6</accession>
<organism evidence="1">
    <name type="scientific">bioreactor metagenome</name>
    <dbReference type="NCBI Taxonomy" id="1076179"/>
    <lineage>
        <taxon>unclassified sequences</taxon>
        <taxon>metagenomes</taxon>
        <taxon>ecological metagenomes</taxon>
    </lineage>
</organism>
<protein>
    <submittedName>
        <fullName evidence="1">Uncharacterized protein</fullName>
    </submittedName>
</protein>